<keyword evidence="4 7" id="KW-1133">Transmembrane helix</keyword>
<dbReference type="Pfam" id="PF00510">
    <property type="entry name" value="COX3"/>
    <property type="match status" value="1"/>
</dbReference>
<dbReference type="GO" id="GO:0004129">
    <property type="term" value="F:cytochrome-c oxidase activity"/>
    <property type="evidence" value="ECO:0007669"/>
    <property type="project" value="InterPro"/>
</dbReference>
<organism evidence="9 10">
    <name type="scientific">Microscilla marina ATCC 23134</name>
    <dbReference type="NCBI Taxonomy" id="313606"/>
    <lineage>
        <taxon>Bacteria</taxon>
        <taxon>Pseudomonadati</taxon>
        <taxon>Bacteroidota</taxon>
        <taxon>Cytophagia</taxon>
        <taxon>Cytophagales</taxon>
        <taxon>Microscillaceae</taxon>
        <taxon>Microscilla</taxon>
    </lineage>
</organism>
<feature type="transmembrane region" description="Helical" evidence="7">
    <location>
        <begin position="28"/>
        <end position="50"/>
    </location>
</feature>
<comment type="similarity">
    <text evidence="2 6">Belongs to the cytochrome c oxidase subunit 3 family.</text>
</comment>
<dbReference type="eggNOG" id="COG1845">
    <property type="taxonomic scope" value="Bacteria"/>
</dbReference>
<dbReference type="SUPFAM" id="SSF81452">
    <property type="entry name" value="Cytochrome c oxidase subunit III-like"/>
    <property type="match status" value="1"/>
</dbReference>
<feature type="domain" description="Heme-copper oxidase subunit III family profile" evidence="8">
    <location>
        <begin position="1"/>
        <end position="202"/>
    </location>
</feature>
<dbReference type="CDD" id="cd02865">
    <property type="entry name" value="Heme_Cu_Oxidase_III_2"/>
    <property type="match status" value="1"/>
</dbReference>
<feature type="transmembrane region" description="Helical" evidence="7">
    <location>
        <begin position="137"/>
        <end position="162"/>
    </location>
</feature>
<dbReference type="PROSITE" id="PS50253">
    <property type="entry name" value="COX3"/>
    <property type="match status" value="1"/>
</dbReference>
<dbReference type="GO" id="GO:0019646">
    <property type="term" value="P:aerobic electron transport chain"/>
    <property type="evidence" value="ECO:0007669"/>
    <property type="project" value="InterPro"/>
</dbReference>
<evidence type="ECO:0000256" key="6">
    <source>
        <dbReference type="RuleBase" id="RU003376"/>
    </source>
</evidence>
<comment type="subcellular location">
    <subcellularLocation>
        <location evidence="6">Cell membrane</location>
        <topology evidence="6">Multi-pass membrane protein</topology>
    </subcellularLocation>
    <subcellularLocation>
        <location evidence="1">Membrane</location>
        <topology evidence="1">Multi-pass membrane protein</topology>
    </subcellularLocation>
</comment>
<dbReference type="InterPro" id="IPR013833">
    <property type="entry name" value="Cyt_c_oxidase_su3_a-hlx"/>
</dbReference>
<proteinExistence type="inferred from homology"/>
<keyword evidence="5 7" id="KW-0472">Membrane</keyword>
<feature type="transmembrane region" description="Helical" evidence="7">
    <location>
        <begin position="65"/>
        <end position="87"/>
    </location>
</feature>
<evidence type="ECO:0000256" key="7">
    <source>
        <dbReference type="SAM" id="Phobius"/>
    </source>
</evidence>
<feature type="transmembrane region" description="Helical" evidence="7">
    <location>
        <begin position="183"/>
        <end position="200"/>
    </location>
</feature>
<sequence>MIAGNTLDNKADFIEEPQETLSMHPQKFALWLFIVSIIMLFAAFTSAYIVRRAEGNWLEFDLPNLFWVNTIIILMSSASMHWSLILAKKDNIDLLKIAVVITSLLGFAFLVGQLYAWKDLVASSVWFAGEQSNPAGSFLYVITGLHAVHLISGIVFLAIVLVSTFRLKIHSKRLARIEMCATYWHFLDILWLYLFGFLLLNH</sequence>
<comment type="caution">
    <text evidence="9">The sequence shown here is derived from an EMBL/GenBank/DDBJ whole genome shotgun (WGS) entry which is preliminary data.</text>
</comment>
<evidence type="ECO:0000313" key="9">
    <source>
        <dbReference type="EMBL" id="EAY29046.1"/>
    </source>
</evidence>
<reference evidence="9 10" key="1">
    <citation type="submission" date="2007-01" db="EMBL/GenBank/DDBJ databases">
        <authorList>
            <person name="Haygood M."/>
            <person name="Podell S."/>
            <person name="Anderson C."/>
            <person name="Hopkinson B."/>
            <person name="Roe K."/>
            <person name="Barbeau K."/>
            <person name="Gaasterland T."/>
            <person name="Ferriera S."/>
            <person name="Johnson J."/>
            <person name="Kravitz S."/>
            <person name="Beeson K."/>
            <person name="Sutton G."/>
            <person name="Rogers Y.-H."/>
            <person name="Friedman R."/>
            <person name="Frazier M."/>
            <person name="Venter J.C."/>
        </authorList>
    </citation>
    <scope>NUCLEOTIDE SEQUENCE [LARGE SCALE GENOMIC DNA]</scope>
    <source>
        <strain evidence="9 10">ATCC 23134</strain>
    </source>
</reference>
<dbReference type="PANTHER" id="PTHR11403">
    <property type="entry name" value="CYTOCHROME C OXIDASE SUBUNIT III"/>
    <property type="match status" value="1"/>
</dbReference>
<dbReference type="Gene3D" id="1.20.120.80">
    <property type="entry name" value="Cytochrome c oxidase, subunit III, four-helix bundle"/>
    <property type="match status" value="1"/>
</dbReference>
<evidence type="ECO:0000256" key="5">
    <source>
        <dbReference type="ARBA" id="ARBA00023136"/>
    </source>
</evidence>
<dbReference type="GO" id="GO:0005886">
    <property type="term" value="C:plasma membrane"/>
    <property type="evidence" value="ECO:0007669"/>
    <property type="project" value="UniProtKB-SubCell"/>
</dbReference>
<evidence type="ECO:0000256" key="3">
    <source>
        <dbReference type="ARBA" id="ARBA00022692"/>
    </source>
</evidence>
<evidence type="ECO:0000256" key="4">
    <source>
        <dbReference type="ARBA" id="ARBA00022989"/>
    </source>
</evidence>
<accession>A1ZL80</accession>
<dbReference type="Proteomes" id="UP000004095">
    <property type="component" value="Unassembled WGS sequence"/>
</dbReference>
<keyword evidence="10" id="KW-1185">Reference proteome</keyword>
<evidence type="ECO:0000313" key="10">
    <source>
        <dbReference type="Proteomes" id="UP000004095"/>
    </source>
</evidence>
<evidence type="ECO:0000256" key="1">
    <source>
        <dbReference type="ARBA" id="ARBA00004141"/>
    </source>
</evidence>
<protein>
    <submittedName>
        <fullName evidence="9">Cytochrome c oxidase subunit III</fullName>
    </submittedName>
</protein>
<dbReference type="RefSeq" id="WP_002697294.1">
    <property type="nucleotide sequence ID" value="NZ_AAWS01000013.1"/>
</dbReference>
<feature type="transmembrane region" description="Helical" evidence="7">
    <location>
        <begin position="94"/>
        <end position="117"/>
    </location>
</feature>
<dbReference type="AlphaFoldDB" id="A1ZL80"/>
<dbReference type="EMBL" id="AAWS01000013">
    <property type="protein sequence ID" value="EAY29046.1"/>
    <property type="molecule type" value="Genomic_DNA"/>
</dbReference>
<name>A1ZL80_MICM2</name>
<keyword evidence="3 6" id="KW-0812">Transmembrane</keyword>
<evidence type="ECO:0000259" key="8">
    <source>
        <dbReference type="PROSITE" id="PS50253"/>
    </source>
</evidence>
<evidence type="ECO:0000256" key="2">
    <source>
        <dbReference type="ARBA" id="ARBA00010581"/>
    </source>
</evidence>
<dbReference type="InterPro" id="IPR035973">
    <property type="entry name" value="Cyt_c_oxidase_su3-like_sf"/>
</dbReference>
<dbReference type="PANTHER" id="PTHR11403:SF10">
    <property type="entry name" value="CYTOCHROME C OXIDASE"/>
    <property type="match status" value="1"/>
</dbReference>
<dbReference type="InterPro" id="IPR024791">
    <property type="entry name" value="Cyt_c/ubiquinol_Oxase_su3"/>
</dbReference>
<gene>
    <name evidence="9" type="ORF">M23134_00201</name>
</gene>
<dbReference type="InterPro" id="IPR000298">
    <property type="entry name" value="Cyt_c_oxidase-like_su3"/>
</dbReference>